<proteinExistence type="predicted"/>
<dbReference type="RefSeq" id="WP_153401723.1">
    <property type="nucleotide sequence ID" value="NZ_ML762425.1"/>
</dbReference>
<evidence type="ECO:0008006" key="3">
    <source>
        <dbReference type="Google" id="ProtNLM"/>
    </source>
</evidence>
<accession>A0A7C8KXE5</accession>
<gene>
    <name evidence="1" type="ORF">F9U64_04015</name>
</gene>
<reference evidence="1 2" key="1">
    <citation type="submission" date="2019-10" db="EMBL/GenBank/DDBJ databases">
        <title>Gracilibacillus sp. nov. isolated from rice seeds.</title>
        <authorList>
            <person name="He S."/>
        </authorList>
    </citation>
    <scope>NUCLEOTIDE SEQUENCE [LARGE SCALE GENOMIC DNA]</scope>
    <source>
        <strain evidence="1 2">TD8</strain>
    </source>
</reference>
<protein>
    <recommendedName>
        <fullName evidence="3">YlzJ-like protein</fullName>
    </recommendedName>
</protein>
<organism evidence="1 2">
    <name type="scientific">Gracilibacillus oryzae</name>
    <dbReference type="NCBI Taxonomy" id="1672701"/>
    <lineage>
        <taxon>Bacteria</taxon>
        <taxon>Bacillati</taxon>
        <taxon>Bacillota</taxon>
        <taxon>Bacilli</taxon>
        <taxon>Bacillales</taxon>
        <taxon>Bacillaceae</taxon>
        <taxon>Gracilibacillus</taxon>
    </lineage>
</organism>
<comment type="caution">
    <text evidence="1">The sequence shown here is derived from an EMBL/GenBank/DDBJ whole genome shotgun (WGS) entry which is preliminary data.</text>
</comment>
<dbReference type="Proteomes" id="UP000480246">
    <property type="component" value="Unassembled WGS sequence"/>
</dbReference>
<keyword evidence="2" id="KW-1185">Reference proteome</keyword>
<evidence type="ECO:0000313" key="1">
    <source>
        <dbReference type="EMBL" id="KAB8138793.1"/>
    </source>
</evidence>
<dbReference type="AlphaFoldDB" id="A0A7C8KXE5"/>
<sequence length="68" mass="7972">MFYTPLSNHDILPESQEAWENYQHVTYNNKQGIVEKTENGDWRIAQLLSTNPNDFLIDDYLPGTIIKM</sequence>
<dbReference type="EMBL" id="WEID01000015">
    <property type="protein sequence ID" value="KAB8138793.1"/>
    <property type="molecule type" value="Genomic_DNA"/>
</dbReference>
<evidence type="ECO:0000313" key="2">
    <source>
        <dbReference type="Proteomes" id="UP000480246"/>
    </source>
</evidence>
<dbReference type="InterPro" id="IPR025619">
    <property type="entry name" value="YlzJ"/>
</dbReference>
<dbReference type="OrthoDB" id="1683573at2"/>
<dbReference type="Pfam" id="PF14035">
    <property type="entry name" value="YlzJ"/>
    <property type="match status" value="1"/>
</dbReference>
<name>A0A7C8KXE5_9BACI</name>